<feature type="domain" description="Signal transduction histidine kinase subgroup 3 dimerisation and phosphoacceptor" evidence="11">
    <location>
        <begin position="239"/>
        <end position="304"/>
    </location>
</feature>
<dbReference type="SUPFAM" id="SSF55874">
    <property type="entry name" value="ATPase domain of HSP90 chaperone/DNA topoisomerase II/histidine kinase"/>
    <property type="match status" value="1"/>
</dbReference>
<dbReference type="Gene3D" id="3.30.565.10">
    <property type="entry name" value="Histidine kinase-like ATPase, C-terminal domain"/>
    <property type="match status" value="1"/>
</dbReference>
<accession>A0ABN1ZF23</accession>
<feature type="compositionally biased region" description="Low complexity" evidence="9">
    <location>
        <begin position="457"/>
        <end position="475"/>
    </location>
</feature>
<dbReference type="CDD" id="cd16917">
    <property type="entry name" value="HATPase_UhpB-NarQ-NarX-like"/>
    <property type="match status" value="1"/>
</dbReference>
<keyword evidence="13" id="KW-1185">Reference proteome</keyword>
<name>A0ABN1ZF23_9MICO</name>
<comment type="caution">
    <text evidence="12">The sequence shown here is derived from an EMBL/GenBank/DDBJ whole genome shotgun (WGS) entry which is preliminary data.</text>
</comment>
<feature type="transmembrane region" description="Helical" evidence="10">
    <location>
        <begin position="189"/>
        <end position="208"/>
    </location>
</feature>
<evidence type="ECO:0000256" key="5">
    <source>
        <dbReference type="ARBA" id="ARBA00022741"/>
    </source>
</evidence>
<dbReference type="RefSeq" id="WP_204609544.1">
    <property type="nucleotide sequence ID" value="NZ_JAFBBT010000001.1"/>
</dbReference>
<evidence type="ECO:0000256" key="8">
    <source>
        <dbReference type="ARBA" id="ARBA00023012"/>
    </source>
</evidence>
<feature type="compositionally biased region" description="Low complexity" evidence="9">
    <location>
        <begin position="11"/>
        <end position="24"/>
    </location>
</feature>
<evidence type="ECO:0000256" key="3">
    <source>
        <dbReference type="ARBA" id="ARBA00022553"/>
    </source>
</evidence>
<proteinExistence type="predicted"/>
<evidence type="ECO:0000256" key="2">
    <source>
        <dbReference type="ARBA" id="ARBA00012438"/>
    </source>
</evidence>
<evidence type="ECO:0000313" key="13">
    <source>
        <dbReference type="Proteomes" id="UP001501742"/>
    </source>
</evidence>
<keyword evidence="10" id="KW-0812">Transmembrane</keyword>
<reference evidence="12 13" key="1">
    <citation type="journal article" date="2019" name="Int. J. Syst. Evol. Microbiol.">
        <title>The Global Catalogue of Microorganisms (GCM) 10K type strain sequencing project: providing services to taxonomists for standard genome sequencing and annotation.</title>
        <authorList>
            <consortium name="The Broad Institute Genomics Platform"/>
            <consortium name="The Broad Institute Genome Sequencing Center for Infectious Disease"/>
            <person name="Wu L."/>
            <person name="Ma J."/>
        </authorList>
    </citation>
    <scope>NUCLEOTIDE SEQUENCE [LARGE SCALE GENOMIC DNA]</scope>
    <source>
        <strain evidence="12 13">JCM 12140</strain>
    </source>
</reference>
<dbReference type="InterPro" id="IPR036890">
    <property type="entry name" value="HATPase_C_sf"/>
</dbReference>
<feature type="transmembrane region" description="Helical" evidence="10">
    <location>
        <begin position="35"/>
        <end position="54"/>
    </location>
</feature>
<feature type="transmembrane region" description="Helical" evidence="10">
    <location>
        <begin position="74"/>
        <end position="95"/>
    </location>
</feature>
<feature type="region of interest" description="Disordered" evidence="9">
    <location>
        <begin position="447"/>
        <end position="475"/>
    </location>
</feature>
<evidence type="ECO:0000256" key="1">
    <source>
        <dbReference type="ARBA" id="ARBA00000085"/>
    </source>
</evidence>
<keyword evidence="3" id="KW-0597">Phosphoprotein</keyword>
<keyword evidence="6" id="KW-0418">Kinase</keyword>
<evidence type="ECO:0000256" key="4">
    <source>
        <dbReference type="ARBA" id="ARBA00022679"/>
    </source>
</evidence>
<dbReference type="InterPro" id="IPR011712">
    <property type="entry name" value="Sig_transdc_His_kin_sub3_dim/P"/>
</dbReference>
<evidence type="ECO:0000259" key="11">
    <source>
        <dbReference type="Pfam" id="PF07730"/>
    </source>
</evidence>
<feature type="region of interest" description="Disordered" evidence="9">
    <location>
        <begin position="1"/>
        <end position="24"/>
    </location>
</feature>
<dbReference type="Gene3D" id="1.20.5.1930">
    <property type="match status" value="1"/>
</dbReference>
<dbReference type="EC" id="2.7.13.3" evidence="2"/>
<feature type="transmembrane region" description="Helical" evidence="10">
    <location>
        <begin position="102"/>
        <end position="118"/>
    </location>
</feature>
<gene>
    <name evidence="12" type="ORF">GCM10009627_26530</name>
</gene>
<dbReference type="PANTHER" id="PTHR24421">
    <property type="entry name" value="NITRATE/NITRITE SENSOR PROTEIN NARX-RELATED"/>
    <property type="match status" value="1"/>
</dbReference>
<dbReference type="EMBL" id="BAAAJX010000015">
    <property type="protein sequence ID" value="GAA1494307.1"/>
    <property type="molecule type" value="Genomic_DNA"/>
</dbReference>
<dbReference type="InterPro" id="IPR050482">
    <property type="entry name" value="Sensor_HK_TwoCompSys"/>
</dbReference>
<sequence>MATAEPRRSAPEAAPASVSPASVSPAPAPAGRPRALWVVALVTFAVALALMLALPPLDAADPDPVGPVSRYPAVASAAWTILSLGLAAQSAGLLLARRAPRTMLVVAAAIPIAVAALAPRSFDLFGLTTLPVVVAVVLVALRVPLARLWPALAAASVLVVTGGAVLWALNAGGFRADFVQGLTGSIGQGVLQAVGAIGLPLLITLVVLSRREVRAARTAEATAVDREADARIDAAVSRERAAMARELHDIAAHHLSGIALMSAVIDRQIDTDPERAHEGVRQVREQSTAVLEDLRRLVGLLRDDSPAERAVETVAGVVDLVERARFRSDVRLDVLPAAAGPRASRPLGDGVGPLAQLAAYRTVQEALANAALHAPGAPCTVTIDDRADDHLAIRVENGPATVPAVGSTPAGGNGLRGMRERAELVGASLQVGPTDAGGWTVSLRLGREDLPTPAPPVTDADTAARPATDATEGPR</sequence>
<evidence type="ECO:0000313" key="12">
    <source>
        <dbReference type="EMBL" id="GAA1494307.1"/>
    </source>
</evidence>
<evidence type="ECO:0000256" key="10">
    <source>
        <dbReference type="SAM" id="Phobius"/>
    </source>
</evidence>
<evidence type="ECO:0000256" key="7">
    <source>
        <dbReference type="ARBA" id="ARBA00022840"/>
    </source>
</evidence>
<feature type="transmembrane region" description="Helical" evidence="10">
    <location>
        <begin position="148"/>
        <end position="169"/>
    </location>
</feature>
<dbReference type="PANTHER" id="PTHR24421:SF10">
    <property type="entry name" value="NITRATE_NITRITE SENSOR PROTEIN NARQ"/>
    <property type="match status" value="1"/>
</dbReference>
<keyword evidence="8" id="KW-0902">Two-component regulatory system</keyword>
<keyword evidence="4" id="KW-0808">Transferase</keyword>
<evidence type="ECO:0000256" key="9">
    <source>
        <dbReference type="SAM" id="MobiDB-lite"/>
    </source>
</evidence>
<feature type="compositionally biased region" description="Basic and acidic residues" evidence="9">
    <location>
        <begin position="1"/>
        <end position="10"/>
    </location>
</feature>
<dbReference type="Proteomes" id="UP001501742">
    <property type="component" value="Unassembled WGS sequence"/>
</dbReference>
<comment type="catalytic activity">
    <reaction evidence="1">
        <text>ATP + protein L-histidine = ADP + protein N-phospho-L-histidine.</text>
        <dbReference type="EC" id="2.7.13.3"/>
    </reaction>
</comment>
<keyword evidence="10" id="KW-1133">Transmembrane helix</keyword>
<keyword evidence="5" id="KW-0547">Nucleotide-binding</keyword>
<organism evidence="12 13">
    <name type="scientific">Curtobacterium herbarum</name>
    <dbReference type="NCBI Taxonomy" id="150122"/>
    <lineage>
        <taxon>Bacteria</taxon>
        <taxon>Bacillati</taxon>
        <taxon>Actinomycetota</taxon>
        <taxon>Actinomycetes</taxon>
        <taxon>Micrococcales</taxon>
        <taxon>Microbacteriaceae</taxon>
        <taxon>Curtobacterium</taxon>
    </lineage>
</organism>
<keyword evidence="7" id="KW-0067">ATP-binding</keyword>
<protein>
    <recommendedName>
        <fullName evidence="2">histidine kinase</fullName>
        <ecNumber evidence="2">2.7.13.3</ecNumber>
    </recommendedName>
</protein>
<evidence type="ECO:0000256" key="6">
    <source>
        <dbReference type="ARBA" id="ARBA00022777"/>
    </source>
</evidence>
<dbReference type="Pfam" id="PF07730">
    <property type="entry name" value="HisKA_3"/>
    <property type="match status" value="1"/>
</dbReference>
<feature type="transmembrane region" description="Helical" evidence="10">
    <location>
        <begin position="124"/>
        <end position="141"/>
    </location>
</feature>
<keyword evidence="10" id="KW-0472">Membrane</keyword>